<dbReference type="Proteomes" id="UP000309673">
    <property type="component" value="Unassembled WGS sequence"/>
</dbReference>
<comment type="caution">
    <text evidence="1">The sequence shown here is derived from an EMBL/GenBank/DDBJ whole genome shotgun (WGS) entry which is preliminary data.</text>
</comment>
<dbReference type="RefSeq" id="WP_136779262.1">
    <property type="nucleotide sequence ID" value="NZ_SUPK01000009.1"/>
</dbReference>
<keyword evidence="1" id="KW-0489">Methyltransferase</keyword>
<name>A0A4U0F9M5_9BACL</name>
<dbReference type="OrthoDB" id="2649617at2"/>
<dbReference type="AlphaFoldDB" id="A0A4U0F9M5"/>
<accession>A0A4U0F9M5</accession>
<organism evidence="1 2">
    <name type="scientific">Cohnella pontilimi</name>
    <dbReference type="NCBI Taxonomy" id="2564100"/>
    <lineage>
        <taxon>Bacteria</taxon>
        <taxon>Bacillati</taxon>
        <taxon>Bacillota</taxon>
        <taxon>Bacilli</taxon>
        <taxon>Bacillales</taxon>
        <taxon>Paenibacillaceae</taxon>
        <taxon>Cohnella</taxon>
    </lineage>
</organism>
<proteinExistence type="predicted"/>
<evidence type="ECO:0000313" key="2">
    <source>
        <dbReference type="Proteomes" id="UP000309673"/>
    </source>
</evidence>
<dbReference type="GO" id="GO:0008168">
    <property type="term" value="F:methyltransferase activity"/>
    <property type="evidence" value="ECO:0007669"/>
    <property type="project" value="UniProtKB-KW"/>
</dbReference>
<sequence length="139" mass="15780">MGKKEENDSLEQVSLARQVDLVLEQLASELKGLSAGTIVIQVRNDEVGKFGIRHLPVMCGEKENSGTGMSSEQVRQLRRMAVEALQHKRGWTHGEISYDFALRQGEIYASVQFESNYNMANILFRVQPKQRDRKDVSNK</sequence>
<keyword evidence="2" id="KW-1185">Reference proteome</keyword>
<dbReference type="EMBL" id="SUPK01000009">
    <property type="protein sequence ID" value="TJY39822.1"/>
    <property type="molecule type" value="Genomic_DNA"/>
</dbReference>
<reference evidence="1 2" key="1">
    <citation type="submission" date="2019-04" db="EMBL/GenBank/DDBJ databases">
        <title>Cohnella sp. nov., isolated from soil.</title>
        <authorList>
            <person name="Kim W."/>
        </authorList>
    </citation>
    <scope>NUCLEOTIDE SEQUENCE [LARGE SCALE GENOMIC DNA]</scope>
    <source>
        <strain evidence="1 2">CAU 1483</strain>
    </source>
</reference>
<keyword evidence="1" id="KW-0808">Transferase</keyword>
<evidence type="ECO:0000313" key="1">
    <source>
        <dbReference type="EMBL" id="TJY39822.1"/>
    </source>
</evidence>
<protein>
    <submittedName>
        <fullName evidence="1">O-methyltransferase</fullName>
    </submittedName>
</protein>
<gene>
    <name evidence="1" type="ORF">E5161_17930</name>
</gene>
<dbReference type="GO" id="GO:0032259">
    <property type="term" value="P:methylation"/>
    <property type="evidence" value="ECO:0007669"/>
    <property type="project" value="UniProtKB-KW"/>
</dbReference>